<dbReference type="VEuPathDB" id="FungiDB:FOIG_10954"/>
<feature type="region of interest" description="Disordered" evidence="1">
    <location>
        <begin position="277"/>
        <end position="299"/>
    </location>
</feature>
<comment type="caution">
    <text evidence="2">The sequence shown here is derived from an EMBL/GenBank/DDBJ whole genome shotgun (WGS) entry which is preliminary data.</text>
</comment>
<dbReference type="AlphaFoldDB" id="A0A420N0Q9"/>
<dbReference type="VEuPathDB" id="FungiDB:FOXG_01209"/>
<evidence type="ECO:0000313" key="3">
    <source>
        <dbReference type="Proteomes" id="UP000285084"/>
    </source>
</evidence>
<dbReference type="VEuPathDB" id="FungiDB:FOC1_g10016526"/>
<accession>A0A420N0Q9</accession>
<dbReference type="Proteomes" id="UP000285084">
    <property type="component" value="Unassembled WGS sequence"/>
</dbReference>
<gene>
    <name evidence="2" type="ORF">BFJ69_g9012</name>
</gene>
<dbReference type="VEuPathDB" id="FungiDB:FOZG_02006"/>
<name>A0A420N0Q9_FUSOX</name>
<reference evidence="2 3" key="1">
    <citation type="journal article" date="2018" name="Sci. Rep.">
        <title>Characterisation of pathogen-specific regions and novel effector candidates in Fusarium oxysporum f. sp. cepae.</title>
        <authorList>
            <person name="Armitage A.D."/>
            <person name="Taylor A."/>
            <person name="Sobczyk M.K."/>
            <person name="Baxter L."/>
            <person name="Greenfield B.P."/>
            <person name="Bates H.J."/>
            <person name="Wilson F."/>
            <person name="Jackson A.C."/>
            <person name="Ott S."/>
            <person name="Harrison R.J."/>
            <person name="Clarkson J.P."/>
        </authorList>
    </citation>
    <scope>NUCLEOTIDE SEQUENCE [LARGE SCALE GENOMIC DNA]</scope>
    <source>
        <strain evidence="2 3">Fo_A13</strain>
    </source>
</reference>
<evidence type="ECO:0000256" key="1">
    <source>
        <dbReference type="SAM" id="MobiDB-lite"/>
    </source>
</evidence>
<proteinExistence type="predicted"/>
<organism evidence="2 3">
    <name type="scientific">Fusarium oxysporum</name>
    <name type="common">Fusarium vascular wilt</name>
    <dbReference type="NCBI Taxonomy" id="5507"/>
    <lineage>
        <taxon>Eukaryota</taxon>
        <taxon>Fungi</taxon>
        <taxon>Dikarya</taxon>
        <taxon>Ascomycota</taxon>
        <taxon>Pezizomycotina</taxon>
        <taxon>Sordariomycetes</taxon>
        <taxon>Hypocreomycetidae</taxon>
        <taxon>Hypocreales</taxon>
        <taxon>Nectriaceae</taxon>
        <taxon>Fusarium</taxon>
        <taxon>Fusarium oxysporum species complex</taxon>
    </lineage>
</organism>
<dbReference type="VEuPathDB" id="FungiDB:FOMG_02017"/>
<evidence type="ECO:0000313" key="2">
    <source>
        <dbReference type="EMBL" id="RKK73845.1"/>
    </source>
</evidence>
<dbReference type="EMBL" id="MRCX01000079">
    <property type="protein sequence ID" value="RKK73845.1"/>
    <property type="molecule type" value="Genomic_DNA"/>
</dbReference>
<feature type="compositionally biased region" description="Acidic residues" evidence="1">
    <location>
        <begin position="279"/>
        <end position="288"/>
    </location>
</feature>
<sequence>MINKFLYSIISQILLITSINTNNCRRFKPCLSCHRKPTYGYDKLCPSWIYSPDSNIHITRDREWFEDDYMAFSSIVYHTRNKPWDNAMQQIEVGPCGPPFGRETKERSLFHPHVRHDIRAKWPADERHRFERYRSTRSPSVNIRLKPWSEEELLWLKNEGVNFDEMAERTKNSYDKELPAYAGNLKTRKIVTILRGKHRTRWLKNPFQEHFDRHMGYCESEECDWGFSYAQRGFVNKLLGDTKGFMYMYGYRYEVDDDCRMAAMQVKDIMSEGGLEVSRDEEWEDMDKDESGREDTDEDMCECEDNKCECPNGID</sequence>
<protein>
    <submittedName>
        <fullName evidence="2">Uncharacterized protein</fullName>
    </submittedName>
</protein>